<dbReference type="PANTHER" id="PTHR23503:SF8">
    <property type="entry name" value="FACILITATED GLUCOSE TRANSPORTER PROTEIN 1"/>
    <property type="match status" value="1"/>
</dbReference>
<dbReference type="InterPro" id="IPR036259">
    <property type="entry name" value="MFS_trans_sf"/>
</dbReference>
<gene>
    <name evidence="10" type="ORF">NADFUDRAFT_82695</name>
</gene>
<protein>
    <submittedName>
        <fullName evidence="10">General substrate transporter</fullName>
    </submittedName>
</protein>
<evidence type="ECO:0000256" key="1">
    <source>
        <dbReference type="ARBA" id="ARBA00004141"/>
    </source>
</evidence>
<dbReference type="PANTHER" id="PTHR23503">
    <property type="entry name" value="SOLUTE CARRIER FAMILY 2"/>
    <property type="match status" value="1"/>
</dbReference>
<dbReference type="InterPro" id="IPR045263">
    <property type="entry name" value="GLUT"/>
</dbReference>
<feature type="chain" id="PRO_5009133878" evidence="8">
    <location>
        <begin position="28"/>
        <end position="494"/>
    </location>
</feature>
<evidence type="ECO:0000256" key="4">
    <source>
        <dbReference type="ARBA" id="ARBA00022692"/>
    </source>
</evidence>
<dbReference type="PROSITE" id="PS00217">
    <property type="entry name" value="SUGAR_TRANSPORT_2"/>
    <property type="match status" value="1"/>
</dbReference>
<feature type="transmembrane region" description="Helical" evidence="7">
    <location>
        <begin position="331"/>
        <end position="350"/>
    </location>
</feature>
<keyword evidence="6 7" id="KW-0472">Membrane</keyword>
<feature type="transmembrane region" description="Helical" evidence="7">
    <location>
        <begin position="452"/>
        <end position="470"/>
    </location>
</feature>
<evidence type="ECO:0000256" key="6">
    <source>
        <dbReference type="ARBA" id="ARBA00023136"/>
    </source>
</evidence>
<dbReference type="STRING" id="857566.A0A1E3PJW8"/>
<comment type="subcellular location">
    <subcellularLocation>
        <location evidence="1">Membrane</location>
        <topology evidence="1">Multi-pass membrane protein</topology>
    </subcellularLocation>
</comment>
<feature type="transmembrane region" description="Helical" evidence="7">
    <location>
        <begin position="84"/>
        <end position="103"/>
    </location>
</feature>
<dbReference type="GO" id="GO:0015149">
    <property type="term" value="F:hexose transmembrane transporter activity"/>
    <property type="evidence" value="ECO:0007669"/>
    <property type="project" value="TreeGrafter"/>
</dbReference>
<dbReference type="EMBL" id="KV454409">
    <property type="protein sequence ID" value="ODQ65711.1"/>
    <property type="molecule type" value="Genomic_DNA"/>
</dbReference>
<keyword evidence="5 7" id="KW-1133">Transmembrane helix</keyword>
<dbReference type="PROSITE" id="PS50850">
    <property type="entry name" value="MFS"/>
    <property type="match status" value="1"/>
</dbReference>
<feature type="transmembrane region" description="Helical" evidence="7">
    <location>
        <begin position="362"/>
        <end position="384"/>
    </location>
</feature>
<dbReference type="OrthoDB" id="4540492at2759"/>
<dbReference type="AlphaFoldDB" id="A0A1E3PJW8"/>
<evidence type="ECO:0000313" key="11">
    <source>
        <dbReference type="Proteomes" id="UP000095009"/>
    </source>
</evidence>
<keyword evidence="11" id="KW-1185">Reference proteome</keyword>
<dbReference type="InterPro" id="IPR020846">
    <property type="entry name" value="MFS_dom"/>
</dbReference>
<name>A0A1E3PJW8_9ASCO</name>
<evidence type="ECO:0000256" key="2">
    <source>
        <dbReference type="ARBA" id="ARBA00010992"/>
    </source>
</evidence>
<keyword evidence="4 7" id="KW-0812">Transmembrane</keyword>
<feature type="transmembrane region" description="Helical" evidence="7">
    <location>
        <begin position="54"/>
        <end position="72"/>
    </location>
</feature>
<dbReference type="InterPro" id="IPR005828">
    <property type="entry name" value="MFS_sugar_transport-like"/>
</dbReference>
<feature type="transmembrane region" description="Helical" evidence="7">
    <location>
        <begin position="170"/>
        <end position="191"/>
    </location>
</feature>
<feature type="transmembrane region" description="Helical" evidence="7">
    <location>
        <begin position="109"/>
        <end position="130"/>
    </location>
</feature>
<organism evidence="10 11">
    <name type="scientific">Nadsonia fulvescens var. elongata DSM 6958</name>
    <dbReference type="NCBI Taxonomy" id="857566"/>
    <lineage>
        <taxon>Eukaryota</taxon>
        <taxon>Fungi</taxon>
        <taxon>Dikarya</taxon>
        <taxon>Ascomycota</taxon>
        <taxon>Saccharomycotina</taxon>
        <taxon>Dipodascomycetes</taxon>
        <taxon>Dipodascales</taxon>
        <taxon>Dipodascales incertae sedis</taxon>
        <taxon>Nadsonia</taxon>
    </lineage>
</organism>
<evidence type="ECO:0000256" key="7">
    <source>
        <dbReference type="SAM" id="Phobius"/>
    </source>
</evidence>
<feature type="transmembrane region" description="Helical" evidence="7">
    <location>
        <begin position="142"/>
        <end position="164"/>
    </location>
</feature>
<dbReference type="Pfam" id="PF00083">
    <property type="entry name" value="Sugar_tr"/>
    <property type="match status" value="2"/>
</dbReference>
<evidence type="ECO:0000256" key="3">
    <source>
        <dbReference type="ARBA" id="ARBA00022448"/>
    </source>
</evidence>
<keyword evidence="3" id="KW-0813">Transport</keyword>
<dbReference type="SUPFAM" id="SSF103473">
    <property type="entry name" value="MFS general substrate transporter"/>
    <property type="match status" value="1"/>
</dbReference>
<feature type="signal peptide" evidence="8">
    <location>
        <begin position="1"/>
        <end position="27"/>
    </location>
</feature>
<reference evidence="10 11" key="1">
    <citation type="journal article" date="2016" name="Proc. Natl. Acad. Sci. U.S.A.">
        <title>Comparative genomics of biotechnologically important yeasts.</title>
        <authorList>
            <person name="Riley R."/>
            <person name="Haridas S."/>
            <person name="Wolfe K.H."/>
            <person name="Lopes M.R."/>
            <person name="Hittinger C.T."/>
            <person name="Goeker M."/>
            <person name="Salamov A.A."/>
            <person name="Wisecaver J.H."/>
            <person name="Long T.M."/>
            <person name="Calvey C.H."/>
            <person name="Aerts A.L."/>
            <person name="Barry K.W."/>
            <person name="Choi C."/>
            <person name="Clum A."/>
            <person name="Coughlan A.Y."/>
            <person name="Deshpande S."/>
            <person name="Douglass A.P."/>
            <person name="Hanson S.J."/>
            <person name="Klenk H.-P."/>
            <person name="LaButti K.M."/>
            <person name="Lapidus A."/>
            <person name="Lindquist E.A."/>
            <person name="Lipzen A.M."/>
            <person name="Meier-Kolthoff J.P."/>
            <person name="Ohm R.A."/>
            <person name="Otillar R.P."/>
            <person name="Pangilinan J.L."/>
            <person name="Peng Y."/>
            <person name="Rokas A."/>
            <person name="Rosa C.A."/>
            <person name="Scheuner C."/>
            <person name="Sibirny A.A."/>
            <person name="Slot J.C."/>
            <person name="Stielow J.B."/>
            <person name="Sun H."/>
            <person name="Kurtzman C.P."/>
            <person name="Blackwell M."/>
            <person name="Grigoriev I.V."/>
            <person name="Jeffries T.W."/>
        </authorList>
    </citation>
    <scope>NUCLEOTIDE SEQUENCE [LARGE SCALE GENOMIC DNA]</scope>
    <source>
        <strain evidence="10 11">DSM 6958</strain>
    </source>
</reference>
<feature type="transmembrane region" description="Helical" evidence="7">
    <location>
        <begin position="423"/>
        <end position="446"/>
    </location>
</feature>
<dbReference type="PROSITE" id="PS00216">
    <property type="entry name" value="SUGAR_TRANSPORT_1"/>
    <property type="match status" value="2"/>
</dbReference>
<dbReference type="GO" id="GO:0016020">
    <property type="term" value="C:membrane"/>
    <property type="evidence" value="ECO:0007669"/>
    <property type="project" value="UniProtKB-SubCell"/>
</dbReference>
<dbReference type="InterPro" id="IPR003663">
    <property type="entry name" value="Sugar/inositol_transpt"/>
</dbReference>
<keyword evidence="8" id="KW-0732">Signal</keyword>
<accession>A0A1E3PJW8</accession>
<evidence type="ECO:0000256" key="5">
    <source>
        <dbReference type="ARBA" id="ARBA00022989"/>
    </source>
</evidence>
<dbReference type="Proteomes" id="UP000095009">
    <property type="component" value="Unassembled WGS sequence"/>
</dbReference>
<feature type="domain" description="Major facilitator superfamily (MFS) profile" evidence="9">
    <location>
        <begin position="11"/>
        <end position="477"/>
    </location>
</feature>
<dbReference type="InterPro" id="IPR005829">
    <property type="entry name" value="Sugar_transporter_CS"/>
</dbReference>
<comment type="similarity">
    <text evidence="2">Belongs to the major facilitator superfamily. Sugar transporter (TC 2.A.1.1) family.</text>
</comment>
<dbReference type="Gene3D" id="1.20.1250.20">
    <property type="entry name" value="MFS general substrate transporter like domains"/>
    <property type="match status" value="1"/>
</dbReference>
<evidence type="ECO:0000259" key="9">
    <source>
        <dbReference type="PROSITE" id="PS50850"/>
    </source>
</evidence>
<dbReference type="PRINTS" id="PR00171">
    <property type="entry name" value="SUGRTRNSPORT"/>
</dbReference>
<evidence type="ECO:0000256" key="8">
    <source>
        <dbReference type="SAM" id="SignalP"/>
    </source>
</evidence>
<feature type="transmembrane region" description="Helical" evidence="7">
    <location>
        <begin position="390"/>
        <end position="411"/>
    </location>
</feature>
<proteinExistence type="inferred from homology"/>
<evidence type="ECO:0000313" key="10">
    <source>
        <dbReference type="EMBL" id="ODQ65711.1"/>
    </source>
</evidence>
<sequence length="494" mass="52678">MTGLSFRLTVVATVVCLGAFQFGFHMAELNAPEAYISCRNADAIDCIPMNPKQIGLVNSIYAVGGVLSALSAGRLADKYGRKGLSLMITGFFIIGPLFMSGAQSVNMLMMGRFLSGLGAGASVVVTPIFLNEISPADLKGTIGSFSQILINMGILLAQALGYFLSKNGEWRYILATGSGLGLLNLVLLPFVGESPRWLSQKGHVNQARKVLCYLRGCDDVEDELNEIIRSGSSTDTAAFLNSTSTADLLESNSSLLDIPNSAHSNTGLINPEGSKGTPAEPVTIREFCTEDCHRKKLKAIVGLMTAQQLTGMNSIVFYGVEILASTMSPEYAKLLNCFISFVNLFVTVVLSPLIDKYGRKPVLVISLAGLSACSAILCLGVMTLNSELSVFGIVGFVISFAGGMGPIPFLMVGELVDRKSAGVAQSVGMTASWLATFLIGFLFPIINTLVGGYVFALFAIVGVGYLVFLVRNLPETKGKDSVVEVWNEIDPHQE</sequence>
<feature type="transmembrane region" description="Helical" evidence="7">
    <location>
        <begin position="299"/>
        <end position="319"/>
    </location>
</feature>